<dbReference type="InterPro" id="IPR025272">
    <property type="entry name" value="SocA_Panacea"/>
</dbReference>
<evidence type="ECO:0000313" key="2">
    <source>
        <dbReference type="EMBL" id="KRK79300.1"/>
    </source>
</evidence>
<dbReference type="Pfam" id="PF13274">
    <property type="entry name" value="SocA_Panacea"/>
    <property type="match status" value="1"/>
</dbReference>
<gene>
    <name evidence="2" type="ORF">FD03_GL001666</name>
</gene>
<dbReference type="AlphaFoldDB" id="A0A0R1KEV2"/>
<dbReference type="eggNOG" id="COG3600">
    <property type="taxonomic scope" value="Bacteria"/>
</dbReference>
<reference evidence="2 3" key="1">
    <citation type="journal article" date="2015" name="Genome Announc.">
        <title>Expanding the biotechnology potential of lactobacilli through comparative genomics of 213 strains and associated genera.</title>
        <authorList>
            <person name="Sun Z."/>
            <person name="Harris H.M."/>
            <person name="McCann A."/>
            <person name="Guo C."/>
            <person name="Argimon S."/>
            <person name="Zhang W."/>
            <person name="Yang X."/>
            <person name="Jeffery I.B."/>
            <person name="Cooney J.C."/>
            <person name="Kagawa T.F."/>
            <person name="Liu W."/>
            <person name="Song Y."/>
            <person name="Salvetti E."/>
            <person name="Wrobel A."/>
            <person name="Rasinkangas P."/>
            <person name="Parkhill J."/>
            <person name="Rea M.C."/>
            <person name="O'Sullivan O."/>
            <person name="Ritari J."/>
            <person name="Douillard F.P."/>
            <person name="Paul Ross R."/>
            <person name="Yang R."/>
            <person name="Briner A.E."/>
            <person name="Felis G.E."/>
            <person name="de Vos W.M."/>
            <person name="Barrangou R."/>
            <person name="Klaenhammer T.R."/>
            <person name="Caufield P.W."/>
            <person name="Cui Y."/>
            <person name="Zhang H."/>
            <person name="O'Toole P.W."/>
        </authorList>
    </citation>
    <scope>NUCLEOTIDE SEQUENCE [LARGE SCALE GENOMIC DNA]</scope>
    <source>
        <strain evidence="2 3">DSM 19682</strain>
    </source>
</reference>
<sequence>MTMFDAKQIANWFLAKHKAMMIEDDAIDPMTQMKLHKLLYYAQGVYLAVSDDRLFSNDILHWDHGPVVEEVFQEYKGRKSIDDDITEHQLSDFRTVNSDEMVNSVLEAVYDKYAEYSGSQLRNMTHSERPWMETKHNEVIPVELIRDYFKSEVVE</sequence>
<proteinExistence type="predicted"/>
<dbReference type="EMBL" id="AZDZ01000019">
    <property type="protein sequence ID" value="KRK79300.1"/>
    <property type="molecule type" value="Genomic_DNA"/>
</dbReference>
<dbReference type="Proteomes" id="UP000051248">
    <property type="component" value="Unassembled WGS sequence"/>
</dbReference>
<protein>
    <recommendedName>
        <fullName evidence="1">Antitoxin SocA-like Panacea domain-containing protein</fullName>
    </recommendedName>
</protein>
<evidence type="ECO:0000313" key="3">
    <source>
        <dbReference type="Proteomes" id="UP000051248"/>
    </source>
</evidence>
<accession>A0A0R1KEV2</accession>
<feature type="domain" description="Antitoxin SocA-like Panacea" evidence="1">
    <location>
        <begin position="35"/>
        <end position="131"/>
    </location>
</feature>
<dbReference type="STRING" id="1423775.FD03_GL001666"/>
<dbReference type="PATRIC" id="fig|1423775.4.peg.1698"/>
<name>A0A0R1KEV2_9LACO</name>
<evidence type="ECO:0000259" key="1">
    <source>
        <dbReference type="Pfam" id="PF13274"/>
    </source>
</evidence>
<comment type="caution">
    <text evidence="2">The sequence shown here is derived from an EMBL/GenBank/DDBJ whole genome shotgun (WGS) entry which is preliminary data.</text>
</comment>
<keyword evidence="3" id="KW-1185">Reference proteome</keyword>
<organism evidence="2 3">
    <name type="scientific">Companilactobacillus nodensis DSM 19682 = JCM 14932 = NBRC 107160</name>
    <dbReference type="NCBI Taxonomy" id="1423775"/>
    <lineage>
        <taxon>Bacteria</taxon>
        <taxon>Bacillati</taxon>
        <taxon>Bacillota</taxon>
        <taxon>Bacilli</taxon>
        <taxon>Lactobacillales</taxon>
        <taxon>Lactobacillaceae</taxon>
        <taxon>Companilactobacillus</taxon>
    </lineage>
</organism>